<accession>A0A558GEL1</accession>
<dbReference type="EMBL" id="VMTR01000007">
    <property type="protein sequence ID" value="TVT96202.1"/>
    <property type="molecule type" value="Genomic_DNA"/>
</dbReference>
<reference evidence="2 3" key="1">
    <citation type="submission" date="2019-07" db="EMBL/GenBank/DDBJ databases">
        <title>Draft genome sequence of Haloferax volcanii SS0101, isolated from salt farm in Samut Sakhon, Thailand.</title>
        <authorList>
            <person name="Wanthongcharoen S."/>
            <person name="Yamprayoonswat W."/>
            <person name="Ruangsuj P."/>
            <person name="Thongpramul N."/>
            <person name="Jumpathong W."/>
            <person name="Sittihan S."/>
            <person name="Kanjanavas P."/>
            <person name="Yasawong M."/>
        </authorList>
    </citation>
    <scope>NUCLEOTIDE SEQUENCE [LARGE SCALE GENOMIC DNA]</scope>
    <source>
        <strain evidence="2 3">SS0101</strain>
    </source>
</reference>
<name>A0A558GEL1_HALVO</name>
<evidence type="ECO:0000313" key="2">
    <source>
        <dbReference type="EMBL" id="TVT96202.1"/>
    </source>
</evidence>
<proteinExistence type="predicted"/>
<gene>
    <name evidence="2" type="ORF">FQA18_02375</name>
</gene>
<dbReference type="RefSeq" id="WP_144858412.1">
    <property type="nucleotide sequence ID" value="NZ_VMTR01000007.1"/>
</dbReference>
<evidence type="ECO:0000256" key="1">
    <source>
        <dbReference type="SAM" id="MobiDB-lite"/>
    </source>
</evidence>
<comment type="caution">
    <text evidence="2">The sequence shown here is derived from an EMBL/GenBank/DDBJ whole genome shotgun (WGS) entry which is preliminary data.</text>
</comment>
<feature type="region of interest" description="Disordered" evidence="1">
    <location>
        <begin position="49"/>
        <end position="76"/>
    </location>
</feature>
<dbReference type="Proteomes" id="UP000320212">
    <property type="component" value="Unassembled WGS sequence"/>
</dbReference>
<dbReference type="AlphaFoldDB" id="A0A558GEL1"/>
<evidence type="ECO:0000313" key="3">
    <source>
        <dbReference type="Proteomes" id="UP000320212"/>
    </source>
</evidence>
<sequence length="76" mass="7477">MNRLTTLGVAFVVASLVFAGTVAAAGGLAAQTHASETVYATDGTAVRAPAAGTARSTGPRTKPDTPRATACKTATT</sequence>
<organism evidence="2 3">
    <name type="scientific">Haloferax volcanii</name>
    <name type="common">Halobacterium volcanii</name>
    <dbReference type="NCBI Taxonomy" id="2246"/>
    <lineage>
        <taxon>Archaea</taxon>
        <taxon>Methanobacteriati</taxon>
        <taxon>Methanobacteriota</taxon>
        <taxon>Stenosarchaea group</taxon>
        <taxon>Halobacteria</taxon>
        <taxon>Halobacteriales</taxon>
        <taxon>Haloferacaceae</taxon>
        <taxon>Haloferax</taxon>
    </lineage>
</organism>
<protein>
    <submittedName>
        <fullName evidence="2">Uncharacterized protein</fullName>
    </submittedName>
</protein>